<accession>A0AAD8CPD9</accession>
<proteinExistence type="predicted"/>
<keyword evidence="3" id="KW-1133">Transmembrane helix</keyword>
<feature type="region of interest" description="Disordered" evidence="2">
    <location>
        <begin position="240"/>
        <end position="285"/>
    </location>
</feature>
<feature type="compositionally biased region" description="Acidic residues" evidence="2">
    <location>
        <begin position="260"/>
        <end position="272"/>
    </location>
</feature>
<feature type="transmembrane region" description="Helical" evidence="3">
    <location>
        <begin position="213"/>
        <end position="230"/>
    </location>
</feature>
<evidence type="ECO:0000313" key="4">
    <source>
        <dbReference type="EMBL" id="KAK1155264.1"/>
    </source>
</evidence>
<evidence type="ECO:0000256" key="3">
    <source>
        <dbReference type="SAM" id="Phobius"/>
    </source>
</evidence>
<organism evidence="4 5">
    <name type="scientific">Acipenser oxyrinchus oxyrinchus</name>
    <dbReference type="NCBI Taxonomy" id="40147"/>
    <lineage>
        <taxon>Eukaryota</taxon>
        <taxon>Metazoa</taxon>
        <taxon>Chordata</taxon>
        <taxon>Craniata</taxon>
        <taxon>Vertebrata</taxon>
        <taxon>Euteleostomi</taxon>
        <taxon>Actinopterygii</taxon>
        <taxon>Chondrostei</taxon>
        <taxon>Acipenseriformes</taxon>
        <taxon>Acipenseridae</taxon>
        <taxon>Acipenser</taxon>
    </lineage>
</organism>
<dbReference type="Proteomes" id="UP001230051">
    <property type="component" value="Unassembled WGS sequence"/>
</dbReference>
<keyword evidence="3" id="KW-0472">Membrane</keyword>
<feature type="transmembrane region" description="Helical" evidence="3">
    <location>
        <begin position="154"/>
        <end position="174"/>
    </location>
</feature>
<keyword evidence="3" id="KW-0812">Transmembrane</keyword>
<evidence type="ECO:0000256" key="1">
    <source>
        <dbReference type="SAM" id="Coils"/>
    </source>
</evidence>
<keyword evidence="1" id="KW-0175">Coiled coil</keyword>
<gene>
    <name evidence="4" type="ORF">AOXY_G27696</name>
</gene>
<feature type="transmembrane region" description="Helical" evidence="3">
    <location>
        <begin position="186"/>
        <end position="207"/>
    </location>
</feature>
<evidence type="ECO:0000256" key="2">
    <source>
        <dbReference type="SAM" id="MobiDB-lite"/>
    </source>
</evidence>
<dbReference type="AlphaFoldDB" id="A0AAD8CPD9"/>
<feature type="coiled-coil region" evidence="1">
    <location>
        <begin position="23"/>
        <end position="57"/>
    </location>
</feature>
<dbReference type="Pfam" id="PF15576">
    <property type="entry name" value="DUF4661"/>
    <property type="match status" value="1"/>
</dbReference>
<comment type="caution">
    <text evidence="4">The sequence shown here is derived from an EMBL/GenBank/DDBJ whole genome shotgun (WGS) entry which is preliminary data.</text>
</comment>
<dbReference type="EMBL" id="JAGXEW010000032">
    <property type="protein sequence ID" value="KAK1155264.1"/>
    <property type="molecule type" value="Genomic_DNA"/>
</dbReference>
<dbReference type="PANTHER" id="PTHR14307">
    <property type="entry name" value="C6ORF47 FAMILY MEMBER"/>
    <property type="match status" value="1"/>
</dbReference>
<evidence type="ECO:0000313" key="5">
    <source>
        <dbReference type="Proteomes" id="UP001230051"/>
    </source>
</evidence>
<sequence length="285" mass="32061">MSLVGQAWGWVKPVLYYRPWGSRKGAKELELAKERELERMEREKAKEGERKMLLKIEELGPVKGAVINKGSPQRWWQALPLIRWYWRNPEQLEPVKNITPVLLKEADCSGSVYSMAPSGPPDTTPPALFKKTPKWDHVILPEHYDISFNFLRHLFDLFVVGFLYVSSPVVRVCLDVFGLKGALKLWIHGMALFLVSVSGMGLLLWLVQTYLPQFALVYGVLQALVISVSVKQSLMAKAEGEIEGQSGETEDKEGTVLDSSEGETERELESEEKEGGGARISDAVF</sequence>
<dbReference type="InterPro" id="IPR029073">
    <property type="entry name" value="DUF4661"/>
</dbReference>
<dbReference type="PANTHER" id="PTHR14307:SF0">
    <property type="entry name" value="SI:CH73-25F10.6"/>
    <property type="match status" value="1"/>
</dbReference>
<reference evidence="4" key="1">
    <citation type="submission" date="2022-02" db="EMBL/GenBank/DDBJ databases">
        <title>Atlantic sturgeon de novo genome assembly.</title>
        <authorList>
            <person name="Stock M."/>
            <person name="Klopp C."/>
            <person name="Guiguen Y."/>
            <person name="Cabau C."/>
            <person name="Parinello H."/>
            <person name="Santidrian Yebra-Pimentel E."/>
            <person name="Kuhl H."/>
            <person name="Dirks R.P."/>
            <person name="Guessner J."/>
            <person name="Wuertz S."/>
            <person name="Du K."/>
            <person name="Schartl M."/>
        </authorList>
    </citation>
    <scope>NUCLEOTIDE SEQUENCE</scope>
    <source>
        <strain evidence="4">STURGEONOMICS-FGT-2020</strain>
        <tissue evidence="4">Whole blood</tissue>
    </source>
</reference>
<name>A0AAD8CPD9_ACIOX</name>
<protein>
    <submittedName>
        <fullName evidence="4">Uncharacterized protein</fullName>
    </submittedName>
</protein>
<keyword evidence="5" id="KW-1185">Reference proteome</keyword>